<comment type="caution">
    <text evidence="1">The sequence shown here is derived from an EMBL/GenBank/DDBJ whole genome shotgun (WGS) entry which is preliminary data.</text>
</comment>
<accession>A0ABD6D1L4</accession>
<dbReference type="RefSeq" id="WP_256405319.1">
    <property type="nucleotide sequence ID" value="NZ_CP187151.1"/>
</dbReference>
<dbReference type="AlphaFoldDB" id="A0ABD6D1L4"/>
<gene>
    <name evidence="1" type="ORF">ACFSBJ_15300</name>
</gene>
<evidence type="ECO:0000313" key="2">
    <source>
        <dbReference type="Proteomes" id="UP001597075"/>
    </source>
</evidence>
<dbReference type="EMBL" id="JBHUDL010000010">
    <property type="protein sequence ID" value="MFD1635096.1"/>
    <property type="molecule type" value="Genomic_DNA"/>
</dbReference>
<protein>
    <submittedName>
        <fullName evidence="1">Uncharacterized protein</fullName>
    </submittedName>
</protein>
<dbReference type="Proteomes" id="UP001597075">
    <property type="component" value="Unassembled WGS sequence"/>
</dbReference>
<name>A0ABD6D1L4_9EURY</name>
<proteinExistence type="predicted"/>
<evidence type="ECO:0000313" key="1">
    <source>
        <dbReference type="EMBL" id="MFD1635096.1"/>
    </source>
</evidence>
<sequence length="108" mass="12075">MANLYDLTKNLEEGHKIAWVAEKSIDDVDRIHAKTITNIQRDGKTIQVEAKGIRGGEYYYTVDSSGSSEAFFVNPEKENPVSKGSVAFMELTESDDIVTVKRGVYDSR</sequence>
<keyword evidence="2" id="KW-1185">Reference proteome</keyword>
<organism evidence="1 2">
    <name type="scientific">Haloplanus ruber</name>
    <dbReference type="NCBI Taxonomy" id="869892"/>
    <lineage>
        <taxon>Archaea</taxon>
        <taxon>Methanobacteriati</taxon>
        <taxon>Methanobacteriota</taxon>
        <taxon>Stenosarchaea group</taxon>
        <taxon>Halobacteria</taxon>
        <taxon>Halobacteriales</taxon>
        <taxon>Haloferacaceae</taxon>
        <taxon>Haloplanus</taxon>
    </lineage>
</organism>
<reference evidence="1 2" key="1">
    <citation type="journal article" date="2019" name="Int. J. Syst. Evol. Microbiol.">
        <title>The Global Catalogue of Microorganisms (GCM) 10K type strain sequencing project: providing services to taxonomists for standard genome sequencing and annotation.</title>
        <authorList>
            <consortium name="The Broad Institute Genomics Platform"/>
            <consortium name="The Broad Institute Genome Sequencing Center for Infectious Disease"/>
            <person name="Wu L."/>
            <person name="Ma J."/>
        </authorList>
    </citation>
    <scope>NUCLEOTIDE SEQUENCE [LARGE SCALE GENOMIC DNA]</scope>
    <source>
        <strain evidence="1 2">CGMCC 1.10594</strain>
    </source>
</reference>